<dbReference type="GO" id="GO:0050920">
    <property type="term" value="P:regulation of chemotaxis"/>
    <property type="evidence" value="ECO:0007669"/>
    <property type="project" value="InterPro"/>
</dbReference>
<evidence type="ECO:0000256" key="12">
    <source>
        <dbReference type="SAM" id="MobiDB-lite"/>
    </source>
</evidence>
<comment type="subcellular location">
    <subcellularLocation>
        <location evidence="1 10">Cytoplasm</location>
    </subcellularLocation>
</comment>
<feature type="compositionally biased region" description="Basic and acidic residues" evidence="12">
    <location>
        <begin position="229"/>
        <end position="251"/>
    </location>
</feature>
<feature type="region of interest" description="Disordered" evidence="12">
    <location>
        <begin position="225"/>
        <end position="268"/>
    </location>
</feature>
<feature type="site" description="Enhances dephosphorylation of CheY-P" evidence="11">
    <location>
        <position position="188"/>
    </location>
</feature>
<keyword evidence="5 10" id="KW-0145">Chemotaxis</keyword>
<keyword evidence="7 10" id="KW-0378">Hydrolase</keyword>
<dbReference type="PANTHER" id="PTHR43693">
    <property type="entry name" value="PROTEIN PHOSPHATASE CHEZ"/>
    <property type="match status" value="1"/>
</dbReference>
<gene>
    <name evidence="13" type="ORF">SAMN02745729_101448</name>
</gene>
<evidence type="ECO:0000256" key="3">
    <source>
        <dbReference type="ARBA" id="ARBA00018484"/>
    </source>
</evidence>
<keyword evidence="4 10" id="KW-0963">Cytoplasm</keyword>
<evidence type="ECO:0000256" key="11">
    <source>
        <dbReference type="PIRSR" id="PIRSR002884-1"/>
    </source>
</evidence>
<proteinExistence type="inferred from homology"/>
<comment type="function">
    <text evidence="10">Plays an important role in bacterial chemotaxis signal transduction pathway by accelerating the dephosphorylation of phosphorylated CheY (CheY-P).</text>
</comment>
<dbReference type="GO" id="GO:0005737">
    <property type="term" value="C:cytoplasm"/>
    <property type="evidence" value="ECO:0007669"/>
    <property type="project" value="UniProtKB-SubCell"/>
</dbReference>
<evidence type="ECO:0000256" key="2">
    <source>
        <dbReference type="ARBA" id="ARBA00005908"/>
    </source>
</evidence>
<reference evidence="14" key="1">
    <citation type="submission" date="2016-10" db="EMBL/GenBank/DDBJ databases">
        <authorList>
            <person name="Varghese N."/>
            <person name="Submissions S."/>
        </authorList>
    </citation>
    <scope>NUCLEOTIDE SEQUENCE [LARGE SCALE GENOMIC DNA]</scope>
    <source>
        <strain evidence="14">DSM 11526</strain>
    </source>
</reference>
<evidence type="ECO:0000256" key="1">
    <source>
        <dbReference type="ARBA" id="ARBA00004496"/>
    </source>
</evidence>
<dbReference type="SUPFAM" id="SSF75708">
    <property type="entry name" value="Chemotaxis phosphatase CheZ"/>
    <property type="match status" value="1"/>
</dbReference>
<dbReference type="GO" id="GO:0097588">
    <property type="term" value="P:archaeal or bacterial-type flagellum-dependent cell motility"/>
    <property type="evidence" value="ECO:0007669"/>
    <property type="project" value="UniProtKB-KW"/>
</dbReference>
<comment type="subunit">
    <text evidence="10">Homodimer.</text>
</comment>
<evidence type="ECO:0000256" key="8">
    <source>
        <dbReference type="ARBA" id="ARBA00022912"/>
    </source>
</evidence>
<dbReference type="OrthoDB" id="9773007at2"/>
<dbReference type="AlphaFoldDB" id="A0A1H3YEU3"/>
<dbReference type="GO" id="GO:0004721">
    <property type="term" value="F:phosphoprotein phosphatase activity"/>
    <property type="evidence" value="ECO:0007669"/>
    <property type="project" value="UniProtKB-KW"/>
</dbReference>
<dbReference type="Proteomes" id="UP000242469">
    <property type="component" value="Unassembled WGS sequence"/>
</dbReference>
<evidence type="ECO:0000256" key="9">
    <source>
        <dbReference type="ARBA" id="ARBA00029599"/>
    </source>
</evidence>
<keyword evidence="6 10" id="KW-0283">Flagellar rotation</keyword>
<name>A0A1H3YEU3_9GAMM</name>
<dbReference type="PIRSF" id="PIRSF002884">
    <property type="entry name" value="CheZ"/>
    <property type="match status" value="1"/>
</dbReference>
<dbReference type="PANTHER" id="PTHR43693:SF1">
    <property type="entry name" value="PROTEIN PHOSPHATASE CHEZ"/>
    <property type="match status" value="1"/>
</dbReference>
<dbReference type="InterPro" id="IPR050992">
    <property type="entry name" value="CheZ_family_phosphatases"/>
</dbReference>
<keyword evidence="8 10" id="KW-0904">Protein phosphatase</keyword>
<protein>
    <recommendedName>
        <fullName evidence="3 10">Protein phosphatase CheZ</fullName>
        <ecNumber evidence="10">3.1.3.-</ecNumber>
    </recommendedName>
    <alternativeName>
        <fullName evidence="9 10">Chemotaxis protein CheZ</fullName>
    </alternativeName>
</protein>
<dbReference type="EMBL" id="FNRJ01000001">
    <property type="protein sequence ID" value="SEA09621.1"/>
    <property type="molecule type" value="Genomic_DNA"/>
</dbReference>
<dbReference type="RefSeq" id="WP_091822396.1">
    <property type="nucleotide sequence ID" value="NZ_FNRJ01000001.1"/>
</dbReference>
<evidence type="ECO:0000256" key="7">
    <source>
        <dbReference type="ARBA" id="ARBA00022801"/>
    </source>
</evidence>
<dbReference type="EC" id="3.1.3.-" evidence="10"/>
<sequence>MAAQTASKVDFNGFDEFLRSRAQALVSELEAGNMAEAMGLINELQFARHQVFYNEVGHLTRGLHEAIKSFSSDVGEKMPSDAESTVSAIGDASDRLNYVIELTEKNAHETMDRVDRSLSLVDKLDQQSERFKDLLLLVGQLEGEFEALNGVYDRTCSLKDQSEKTITELRTTLTDILVSQGVQDITGQLIRRVITLVTQVEGQLVKLMDMAARVERLSSLESAEDIAASDDKPVRRKGHAAEQEQKHDPIRAEGPQLPTGKTDTLCDQDDVDDLLSSLGF</sequence>
<dbReference type="Gene3D" id="1.10.287.500">
    <property type="entry name" value="Helix hairpin bin"/>
    <property type="match status" value="1"/>
</dbReference>
<evidence type="ECO:0000256" key="6">
    <source>
        <dbReference type="ARBA" id="ARBA00022779"/>
    </source>
</evidence>
<evidence type="ECO:0000256" key="5">
    <source>
        <dbReference type="ARBA" id="ARBA00022500"/>
    </source>
</evidence>
<dbReference type="InterPro" id="IPR007439">
    <property type="entry name" value="Chemotax_Pase_CheZ"/>
</dbReference>
<organism evidence="13 14">
    <name type="scientific">Marinobacterium iners DSM 11526</name>
    <dbReference type="NCBI Taxonomy" id="1122198"/>
    <lineage>
        <taxon>Bacteria</taxon>
        <taxon>Pseudomonadati</taxon>
        <taxon>Pseudomonadota</taxon>
        <taxon>Gammaproteobacteria</taxon>
        <taxon>Oceanospirillales</taxon>
        <taxon>Oceanospirillaceae</taxon>
        <taxon>Marinobacterium</taxon>
    </lineage>
</organism>
<keyword evidence="14" id="KW-1185">Reference proteome</keyword>
<dbReference type="Pfam" id="PF04344">
    <property type="entry name" value="CheZ"/>
    <property type="match status" value="1"/>
</dbReference>
<evidence type="ECO:0000256" key="10">
    <source>
        <dbReference type="PIRNR" id="PIRNR002884"/>
    </source>
</evidence>
<evidence type="ECO:0000313" key="14">
    <source>
        <dbReference type="Proteomes" id="UP000242469"/>
    </source>
</evidence>
<evidence type="ECO:0000256" key="4">
    <source>
        <dbReference type="ARBA" id="ARBA00022490"/>
    </source>
</evidence>
<accession>A0A1H3YEU3</accession>
<evidence type="ECO:0000313" key="13">
    <source>
        <dbReference type="EMBL" id="SEA09621.1"/>
    </source>
</evidence>
<dbReference type="GO" id="GO:0009288">
    <property type="term" value="C:bacterial-type flagellum"/>
    <property type="evidence" value="ECO:0007669"/>
    <property type="project" value="InterPro"/>
</dbReference>
<comment type="similarity">
    <text evidence="2 10">Belongs to the CheZ family.</text>
</comment>
<dbReference type="GO" id="GO:0006935">
    <property type="term" value="P:chemotaxis"/>
    <property type="evidence" value="ECO:0007669"/>
    <property type="project" value="UniProtKB-KW"/>
</dbReference>
<dbReference type="STRING" id="1122198.SAMN02745729_101448"/>